<name>A0ABX0WDK1_9RHOB</name>
<proteinExistence type="inferred from homology"/>
<evidence type="ECO:0000313" key="5">
    <source>
        <dbReference type="EMBL" id="NIZ62355.1"/>
    </source>
</evidence>
<sequence length="153" mass="17014">MVSGGSAELCARSGTYWADQYDWRSREAALNRLTQWRGEAEGYGLHFVHMRSPHENALPLLLSQRWPGSIVEFSKAIPRRLDPVAYGGSAEDALHVVAPSLPGFGFSDKPERTGMGVQRIATLFDCLMRGIGYDRYVAVLFAMMGHPHAKSFE</sequence>
<comment type="caution">
    <text evidence="5">The sequence shown here is derived from an EMBL/GenBank/DDBJ whole genome shotgun (WGS) entry which is preliminary data.</text>
</comment>
<dbReference type="PANTHER" id="PTHR21661:SF35">
    <property type="entry name" value="EPOXIDE HYDROLASE"/>
    <property type="match status" value="1"/>
</dbReference>
<evidence type="ECO:0000313" key="6">
    <source>
        <dbReference type="Proteomes" id="UP001429564"/>
    </source>
</evidence>
<keyword evidence="3" id="KW-0378">Hydrolase</keyword>
<keyword evidence="2" id="KW-0058">Aromatic hydrocarbons catabolism</keyword>
<dbReference type="PANTHER" id="PTHR21661">
    <property type="entry name" value="EPOXIDE HYDROLASE 1-RELATED"/>
    <property type="match status" value="1"/>
</dbReference>
<reference evidence="5 6" key="1">
    <citation type="submission" date="2018-05" db="EMBL/GenBank/DDBJ databases">
        <authorList>
            <person name="Zhang Y.-J."/>
        </authorList>
    </citation>
    <scope>NUCLEOTIDE SEQUENCE [LARGE SCALE GENOMIC DNA]</scope>
    <source>
        <strain evidence="5 6">CY04</strain>
    </source>
</reference>
<accession>A0ABX0WDK1</accession>
<dbReference type="Pfam" id="PF06441">
    <property type="entry name" value="EHN"/>
    <property type="match status" value="1"/>
</dbReference>
<evidence type="ECO:0000256" key="2">
    <source>
        <dbReference type="ARBA" id="ARBA00022797"/>
    </source>
</evidence>
<evidence type="ECO:0000259" key="4">
    <source>
        <dbReference type="Pfam" id="PF06441"/>
    </source>
</evidence>
<feature type="domain" description="Epoxide hydrolase N-terminal" evidence="4">
    <location>
        <begin position="9"/>
        <end position="73"/>
    </location>
</feature>
<dbReference type="EMBL" id="QHLQ01000016">
    <property type="protein sequence ID" value="NIZ62355.1"/>
    <property type="molecule type" value="Genomic_DNA"/>
</dbReference>
<dbReference type="InterPro" id="IPR010497">
    <property type="entry name" value="Epoxide_hydro_N"/>
</dbReference>
<dbReference type="SUPFAM" id="SSF53474">
    <property type="entry name" value="alpha/beta-Hydrolases"/>
    <property type="match status" value="1"/>
</dbReference>
<dbReference type="Proteomes" id="UP001429564">
    <property type="component" value="Unassembled WGS sequence"/>
</dbReference>
<dbReference type="InterPro" id="IPR029058">
    <property type="entry name" value="AB_hydrolase_fold"/>
</dbReference>
<keyword evidence="6" id="KW-1185">Reference proteome</keyword>
<comment type="similarity">
    <text evidence="1">Belongs to the peptidase S33 family.</text>
</comment>
<gene>
    <name evidence="5" type="ORF">DL239_15390</name>
</gene>
<evidence type="ECO:0000256" key="3">
    <source>
        <dbReference type="ARBA" id="ARBA00022801"/>
    </source>
</evidence>
<protein>
    <recommendedName>
        <fullName evidence="4">Epoxide hydrolase N-terminal domain-containing protein</fullName>
    </recommendedName>
</protein>
<organism evidence="5 6">
    <name type="scientific">Parasedimentitalea denitrificans</name>
    <dbReference type="NCBI Taxonomy" id="2211118"/>
    <lineage>
        <taxon>Bacteria</taxon>
        <taxon>Pseudomonadati</taxon>
        <taxon>Pseudomonadota</taxon>
        <taxon>Alphaproteobacteria</taxon>
        <taxon>Rhodobacterales</taxon>
        <taxon>Paracoccaceae</taxon>
        <taxon>Parasedimentitalea</taxon>
    </lineage>
</organism>
<dbReference type="Gene3D" id="3.40.50.1820">
    <property type="entry name" value="alpha/beta hydrolase"/>
    <property type="match status" value="1"/>
</dbReference>
<evidence type="ECO:0000256" key="1">
    <source>
        <dbReference type="ARBA" id="ARBA00010088"/>
    </source>
</evidence>